<evidence type="ECO:0000256" key="4">
    <source>
        <dbReference type="ARBA" id="ARBA00022617"/>
    </source>
</evidence>
<dbReference type="PANTHER" id="PTHR24305">
    <property type="entry name" value="CYTOCHROME P450"/>
    <property type="match status" value="1"/>
</dbReference>
<dbReference type="AlphaFoldDB" id="J4HXF0"/>
<dbReference type="InterPro" id="IPR036396">
    <property type="entry name" value="Cyt_P450_sf"/>
</dbReference>
<dbReference type="InterPro" id="IPR001128">
    <property type="entry name" value="Cyt_P450"/>
</dbReference>
<dbReference type="GeneID" id="24098163"/>
<dbReference type="RefSeq" id="XP_012182535.1">
    <property type="nucleotide sequence ID" value="XM_012327145.1"/>
</dbReference>
<dbReference type="InterPro" id="IPR050121">
    <property type="entry name" value="Cytochrome_P450_monoxygenase"/>
</dbReference>
<evidence type="ECO:0000256" key="3">
    <source>
        <dbReference type="ARBA" id="ARBA00010617"/>
    </source>
</evidence>
<reference evidence="9 10" key="1">
    <citation type="journal article" date="2012" name="Appl. Environ. Microbiol.">
        <title>Short-read sequencing for genomic analysis of the brown rot fungus Fibroporia radiculosa.</title>
        <authorList>
            <person name="Tang J.D."/>
            <person name="Perkins A.D."/>
            <person name="Sonstegard T.S."/>
            <person name="Schroeder S.G."/>
            <person name="Burgess S.C."/>
            <person name="Diehl S.V."/>
        </authorList>
    </citation>
    <scope>NUCLEOTIDE SEQUENCE [LARGE SCALE GENOMIC DNA]</scope>
    <source>
        <strain evidence="9 10">TFFH 294</strain>
    </source>
</reference>
<keyword evidence="4" id="KW-0349">Heme</keyword>
<evidence type="ECO:0000256" key="7">
    <source>
        <dbReference type="ARBA" id="ARBA00023004"/>
    </source>
</evidence>
<dbReference type="GO" id="GO:0016705">
    <property type="term" value="F:oxidoreductase activity, acting on paired donors, with incorporation or reduction of molecular oxygen"/>
    <property type="evidence" value="ECO:0007669"/>
    <property type="project" value="InterPro"/>
</dbReference>
<dbReference type="STRING" id="599839.J4HXF0"/>
<keyword evidence="6" id="KW-0560">Oxidoreductase</keyword>
<accession>J4HXF0</accession>
<evidence type="ECO:0000256" key="6">
    <source>
        <dbReference type="ARBA" id="ARBA00023002"/>
    </source>
</evidence>
<comment type="cofactor">
    <cofactor evidence="1">
        <name>heme</name>
        <dbReference type="ChEBI" id="CHEBI:30413"/>
    </cofactor>
</comment>
<proteinExistence type="inferred from homology"/>
<dbReference type="Proteomes" id="UP000006352">
    <property type="component" value="Unassembled WGS sequence"/>
</dbReference>
<dbReference type="OrthoDB" id="1470350at2759"/>
<dbReference type="InParanoid" id="J4HXF0"/>
<keyword evidence="5" id="KW-0479">Metal-binding</keyword>
<evidence type="ECO:0000313" key="10">
    <source>
        <dbReference type="Proteomes" id="UP000006352"/>
    </source>
</evidence>
<protein>
    <recommendedName>
        <fullName evidence="11">Cytochrome P450</fullName>
    </recommendedName>
</protein>
<dbReference type="SUPFAM" id="SSF48264">
    <property type="entry name" value="Cytochrome P450"/>
    <property type="match status" value="1"/>
</dbReference>
<dbReference type="GO" id="GO:0005506">
    <property type="term" value="F:iron ion binding"/>
    <property type="evidence" value="ECO:0007669"/>
    <property type="project" value="InterPro"/>
</dbReference>
<gene>
    <name evidence="9" type="ORF">FIBRA_05378</name>
</gene>
<dbReference type="EMBL" id="HE797107">
    <property type="protein sequence ID" value="CCM03252.1"/>
    <property type="molecule type" value="Genomic_DNA"/>
</dbReference>
<evidence type="ECO:0000256" key="5">
    <source>
        <dbReference type="ARBA" id="ARBA00022723"/>
    </source>
</evidence>
<keyword evidence="10" id="KW-1185">Reference proteome</keyword>
<comment type="pathway">
    <text evidence="2">Secondary metabolite biosynthesis.</text>
</comment>
<evidence type="ECO:0000313" key="9">
    <source>
        <dbReference type="EMBL" id="CCM03252.1"/>
    </source>
</evidence>
<keyword evidence="8" id="KW-0503">Monooxygenase</keyword>
<comment type="similarity">
    <text evidence="3">Belongs to the cytochrome P450 family.</text>
</comment>
<evidence type="ECO:0000256" key="2">
    <source>
        <dbReference type="ARBA" id="ARBA00005179"/>
    </source>
</evidence>
<dbReference type="GO" id="GO:0020037">
    <property type="term" value="F:heme binding"/>
    <property type="evidence" value="ECO:0007669"/>
    <property type="project" value="InterPro"/>
</dbReference>
<sequence length="332" mass="37105">MQNIILLLCFVFACVLLMHLIPYFYDSHGLRAYPGPFFAKFTDLWLGQTIFSNTWSETVEKLHKKHGPFVRIGPNYISISDPAALVSVYGHTSGALKAPFYDSFVAFKHASVFSTRSRADHARKRRVHSLVFSQKSIRALESTTRVHFAKLVEQWDTLCKCVEGSSKEGRMGSSTWSLEDGRVWFDCMTCDLAFGSPFGMVRAAKDETWVAKYATGGIDTLDKCAFDMERIPVIGVLSVRAEVVPIFGFLPARWRPLAQWHPRLREGNDAAKKLAGLSIASVSKRLENPEVREDMLQKLLEGRVADGIPMSPDEMAAEAFTLIIAGAETMAM</sequence>
<evidence type="ECO:0000256" key="8">
    <source>
        <dbReference type="ARBA" id="ARBA00023033"/>
    </source>
</evidence>
<dbReference type="GO" id="GO:0004497">
    <property type="term" value="F:monooxygenase activity"/>
    <property type="evidence" value="ECO:0007669"/>
    <property type="project" value="UniProtKB-KW"/>
</dbReference>
<evidence type="ECO:0000256" key="1">
    <source>
        <dbReference type="ARBA" id="ARBA00001971"/>
    </source>
</evidence>
<dbReference type="Pfam" id="PF00067">
    <property type="entry name" value="p450"/>
    <property type="match status" value="1"/>
</dbReference>
<dbReference type="Gene3D" id="1.10.630.10">
    <property type="entry name" value="Cytochrome P450"/>
    <property type="match status" value="1"/>
</dbReference>
<dbReference type="HOGENOM" id="CLU_001570_14_0_1"/>
<dbReference type="PANTHER" id="PTHR24305:SF29">
    <property type="entry name" value="BENZOATE-PARA-HYDROXYLASE"/>
    <property type="match status" value="1"/>
</dbReference>
<name>J4HXF0_9APHY</name>
<evidence type="ECO:0008006" key="11">
    <source>
        <dbReference type="Google" id="ProtNLM"/>
    </source>
</evidence>
<keyword evidence="7" id="KW-0408">Iron</keyword>
<organism evidence="9 10">
    <name type="scientific">Fibroporia radiculosa</name>
    <dbReference type="NCBI Taxonomy" id="599839"/>
    <lineage>
        <taxon>Eukaryota</taxon>
        <taxon>Fungi</taxon>
        <taxon>Dikarya</taxon>
        <taxon>Basidiomycota</taxon>
        <taxon>Agaricomycotina</taxon>
        <taxon>Agaricomycetes</taxon>
        <taxon>Polyporales</taxon>
        <taxon>Fibroporiaceae</taxon>
        <taxon>Fibroporia</taxon>
    </lineage>
</organism>